<keyword evidence="4 9" id="KW-0068">Autocatalytic cleavage</keyword>
<dbReference type="RefSeq" id="WP_126578361.1">
    <property type="nucleotide sequence ID" value="NZ_BIFR01000001.1"/>
</dbReference>
<dbReference type="EMBL" id="BIFR01000001">
    <property type="protein sequence ID" value="GCE10787.1"/>
    <property type="molecule type" value="Genomic_DNA"/>
</dbReference>
<feature type="chain" id="PRO_5019623687" description="Aspartate 1-decarboxylase beta chain" evidence="9 13">
    <location>
        <begin position="1"/>
        <end position="24"/>
    </location>
</feature>
<comment type="subunit">
    <text evidence="9">Heterooctamer of four alpha and four beta subunits.</text>
</comment>
<dbReference type="CDD" id="cd06919">
    <property type="entry name" value="Asp_decarbox"/>
    <property type="match status" value="1"/>
</dbReference>
<keyword evidence="1 9" id="KW-0963">Cytoplasm</keyword>
<dbReference type="SUPFAM" id="SSF50692">
    <property type="entry name" value="ADC-like"/>
    <property type="match status" value="1"/>
</dbReference>
<feature type="active site" description="Schiff-base intermediate with substrate; via pyruvic acid" evidence="9 10">
    <location>
        <position position="25"/>
    </location>
</feature>
<dbReference type="NCBIfam" id="TIGR00223">
    <property type="entry name" value="panD"/>
    <property type="match status" value="1"/>
</dbReference>
<comment type="catalytic activity">
    <reaction evidence="9">
        <text>L-aspartate + H(+) = beta-alanine + CO2</text>
        <dbReference type="Rhea" id="RHEA:19497"/>
        <dbReference type="ChEBI" id="CHEBI:15378"/>
        <dbReference type="ChEBI" id="CHEBI:16526"/>
        <dbReference type="ChEBI" id="CHEBI:29991"/>
        <dbReference type="ChEBI" id="CHEBI:57966"/>
        <dbReference type="EC" id="4.1.1.11"/>
    </reaction>
</comment>
<evidence type="ECO:0000256" key="12">
    <source>
        <dbReference type="PIRSR" id="PIRSR006246-3"/>
    </source>
</evidence>
<keyword evidence="3 9" id="KW-0210">Decarboxylase</keyword>
<evidence type="ECO:0000256" key="10">
    <source>
        <dbReference type="PIRSR" id="PIRSR006246-1"/>
    </source>
</evidence>
<comment type="pathway">
    <text evidence="9">Cofactor biosynthesis; (R)-pantothenate biosynthesis; beta-alanine from L-aspartate: step 1/1.</text>
</comment>
<organism evidence="14 15">
    <name type="scientific">Tengunoibacter tsumagoiensis</name>
    <dbReference type="NCBI Taxonomy" id="2014871"/>
    <lineage>
        <taxon>Bacteria</taxon>
        <taxon>Bacillati</taxon>
        <taxon>Chloroflexota</taxon>
        <taxon>Ktedonobacteria</taxon>
        <taxon>Ktedonobacterales</taxon>
        <taxon>Dictyobacteraceae</taxon>
        <taxon>Tengunoibacter</taxon>
    </lineage>
</organism>
<comment type="similarity">
    <text evidence="9">Belongs to the PanD family.</text>
</comment>
<evidence type="ECO:0000256" key="1">
    <source>
        <dbReference type="ARBA" id="ARBA00022490"/>
    </source>
</evidence>
<evidence type="ECO:0000256" key="11">
    <source>
        <dbReference type="PIRSR" id="PIRSR006246-2"/>
    </source>
</evidence>
<dbReference type="InterPro" id="IPR009010">
    <property type="entry name" value="Asp_de-COase-like_dom_sf"/>
</dbReference>
<reference evidence="15" key="1">
    <citation type="submission" date="2018-12" db="EMBL/GenBank/DDBJ databases">
        <title>Tengunoibacter tsumagoiensis gen. nov., sp. nov., Dictyobacter kobayashii sp. nov., D. alpinus sp. nov., and D. joshuensis sp. nov. and description of Dictyobacteraceae fam. nov. within the order Ktedonobacterales isolated from Tengu-no-mugimeshi.</title>
        <authorList>
            <person name="Wang C.M."/>
            <person name="Zheng Y."/>
            <person name="Sakai Y."/>
            <person name="Toyoda A."/>
            <person name="Minakuchi Y."/>
            <person name="Abe K."/>
            <person name="Yokota A."/>
            <person name="Yabe S."/>
        </authorList>
    </citation>
    <scope>NUCLEOTIDE SEQUENCE [LARGE SCALE GENOMIC DNA]</scope>
    <source>
        <strain evidence="15">Uno3</strain>
    </source>
</reference>
<dbReference type="HAMAP" id="MF_00446">
    <property type="entry name" value="PanD"/>
    <property type="match status" value="1"/>
</dbReference>
<evidence type="ECO:0000256" key="13">
    <source>
        <dbReference type="PIRSR" id="PIRSR006246-5"/>
    </source>
</evidence>
<keyword evidence="2 9" id="KW-0566">Pantothenate biosynthesis</keyword>
<comment type="caution">
    <text evidence="14">The sequence shown here is derived from an EMBL/GenBank/DDBJ whole genome shotgun (WGS) entry which is preliminary data.</text>
</comment>
<evidence type="ECO:0000256" key="5">
    <source>
        <dbReference type="ARBA" id="ARBA00023145"/>
    </source>
</evidence>
<comment type="subcellular location">
    <subcellularLocation>
        <location evidence="9">Cytoplasm</location>
    </subcellularLocation>
</comment>
<evidence type="ECO:0000256" key="3">
    <source>
        <dbReference type="ARBA" id="ARBA00022793"/>
    </source>
</evidence>
<evidence type="ECO:0000256" key="7">
    <source>
        <dbReference type="ARBA" id="ARBA00023270"/>
    </source>
</evidence>
<evidence type="ECO:0000256" key="9">
    <source>
        <dbReference type="HAMAP-Rule" id="MF_00446"/>
    </source>
</evidence>
<dbReference type="GO" id="GO:0005829">
    <property type="term" value="C:cytosol"/>
    <property type="evidence" value="ECO:0007669"/>
    <property type="project" value="TreeGrafter"/>
</dbReference>
<dbReference type="Proteomes" id="UP000287352">
    <property type="component" value="Unassembled WGS sequence"/>
</dbReference>
<evidence type="ECO:0000256" key="8">
    <source>
        <dbReference type="ARBA" id="ARBA00023317"/>
    </source>
</evidence>
<dbReference type="PIRSF" id="PIRSF006246">
    <property type="entry name" value="Asp_decarbox"/>
    <property type="match status" value="1"/>
</dbReference>
<dbReference type="OrthoDB" id="9803983at2"/>
<dbReference type="GO" id="GO:0006523">
    <property type="term" value="P:alanine biosynthetic process"/>
    <property type="evidence" value="ECO:0007669"/>
    <property type="project" value="InterPro"/>
</dbReference>
<keyword evidence="6 9" id="KW-0456">Lyase</keyword>
<evidence type="ECO:0000256" key="6">
    <source>
        <dbReference type="ARBA" id="ARBA00023239"/>
    </source>
</evidence>
<sequence length="140" mass="15417">MLRTMCKGKIHRATVTQANLNYIGSITIDQDLLEAADIYPYEKVQVVNINNGSRLETYAIAGARGSGVICLNGAAARLTSEGDIVIVINYGQFTEAEVRKLVPQVVFVDENNRITEKKEVPLIEMLPEYDETGDLEVALS</sequence>
<keyword evidence="15" id="KW-1185">Reference proteome</keyword>
<dbReference type="AlphaFoldDB" id="A0A401ZVB7"/>
<comment type="cofactor">
    <cofactor evidence="9 10">
        <name>pyruvate</name>
        <dbReference type="ChEBI" id="CHEBI:15361"/>
    </cofactor>
    <text evidence="9 10">Binds 1 pyruvoyl group covalently per subunit.</text>
</comment>
<dbReference type="EC" id="4.1.1.11" evidence="9"/>
<comment type="PTM">
    <text evidence="9 12">Is synthesized initially as an inactive proenzyme, which is activated by self-cleavage at a specific serine bond to produce a beta-subunit with a hydroxyl group at its C-terminus and an alpha-subunit with a pyruvoyl group at its N-terminus.</text>
</comment>
<evidence type="ECO:0000256" key="4">
    <source>
        <dbReference type="ARBA" id="ARBA00022813"/>
    </source>
</evidence>
<evidence type="ECO:0000313" key="15">
    <source>
        <dbReference type="Proteomes" id="UP000287352"/>
    </source>
</evidence>
<dbReference type="PANTHER" id="PTHR21012:SF0">
    <property type="entry name" value="ASPARTATE 1-DECARBOXYLASE"/>
    <property type="match status" value="1"/>
</dbReference>
<name>A0A401ZVB7_9CHLR</name>
<keyword evidence="8 9" id="KW-0670">Pyruvate</keyword>
<feature type="binding site" evidence="9 11">
    <location>
        <position position="57"/>
    </location>
    <ligand>
        <name>substrate</name>
    </ligand>
</feature>
<dbReference type="Gene3D" id="2.40.40.20">
    <property type="match status" value="1"/>
</dbReference>
<proteinExistence type="inferred from homology"/>
<dbReference type="GO" id="GO:0004068">
    <property type="term" value="F:aspartate 1-decarboxylase activity"/>
    <property type="evidence" value="ECO:0007669"/>
    <property type="project" value="UniProtKB-UniRule"/>
</dbReference>
<feature type="binding site" evidence="9 11">
    <location>
        <begin position="73"/>
        <end position="75"/>
    </location>
    <ligand>
        <name>substrate</name>
    </ligand>
</feature>
<accession>A0A401ZVB7</accession>
<feature type="active site" description="Proton donor" evidence="9 10">
    <location>
        <position position="58"/>
    </location>
</feature>
<dbReference type="PANTHER" id="PTHR21012">
    <property type="entry name" value="ASPARTATE 1-DECARBOXYLASE"/>
    <property type="match status" value="1"/>
</dbReference>
<dbReference type="InterPro" id="IPR003190">
    <property type="entry name" value="Asp_decarbox"/>
</dbReference>
<evidence type="ECO:0000313" key="14">
    <source>
        <dbReference type="EMBL" id="GCE10787.1"/>
    </source>
</evidence>
<evidence type="ECO:0000256" key="2">
    <source>
        <dbReference type="ARBA" id="ARBA00022655"/>
    </source>
</evidence>
<keyword evidence="7 9" id="KW-0704">Schiff base</keyword>
<comment type="function">
    <text evidence="9">Catalyzes the pyruvoyl-dependent decarboxylation of aspartate to produce beta-alanine.</text>
</comment>
<keyword evidence="5 9" id="KW-0865">Zymogen</keyword>
<dbReference type="Pfam" id="PF02261">
    <property type="entry name" value="Asp_decarbox"/>
    <property type="match status" value="1"/>
</dbReference>
<gene>
    <name evidence="9 14" type="primary">panD</name>
    <name evidence="14" type="ORF">KTT_06460</name>
</gene>
<feature type="modified residue" description="Pyruvic acid (Ser)" evidence="9 12">
    <location>
        <position position="25"/>
    </location>
</feature>
<feature type="chain" id="PRO_5019623686" description="Aspartate 1-decarboxylase alpha chain" evidence="9 13">
    <location>
        <begin position="25"/>
        <end position="140"/>
    </location>
</feature>
<protein>
    <recommendedName>
        <fullName evidence="9">Aspartate 1-decarboxylase</fullName>
        <ecNumber evidence="9">4.1.1.11</ecNumber>
    </recommendedName>
    <alternativeName>
        <fullName evidence="9">Aspartate alpha-decarboxylase</fullName>
    </alternativeName>
    <component>
        <recommendedName>
            <fullName evidence="9">Aspartate 1-decarboxylase beta chain</fullName>
        </recommendedName>
    </component>
    <component>
        <recommendedName>
            <fullName evidence="9">Aspartate 1-decarboxylase alpha chain</fullName>
        </recommendedName>
    </component>
</protein>
<dbReference type="UniPathway" id="UPA00028">
    <property type="reaction ID" value="UER00002"/>
</dbReference>
<dbReference type="GO" id="GO:0015940">
    <property type="term" value="P:pantothenate biosynthetic process"/>
    <property type="evidence" value="ECO:0007669"/>
    <property type="project" value="UniProtKB-UniRule"/>
</dbReference>